<dbReference type="AlphaFoldDB" id="A0A0B6ZMA2"/>
<dbReference type="InterPro" id="IPR008366">
    <property type="entry name" value="NFAT"/>
</dbReference>
<dbReference type="PANTHER" id="PTHR12533:SF7">
    <property type="entry name" value="NFAT NUCLEAR FACTOR, ISOFORM B"/>
    <property type="match status" value="1"/>
</dbReference>
<gene>
    <name evidence="2" type="primary">ORF71562</name>
</gene>
<sequence>WQVEAEIEHEFFQPTHLICKIPPYNDQTVDQPQLVQIVVSCAGKRSDPHHFTYAPAQPLKQDVPMDTDNSLSVRSMPFVSPEALRLNQVFHL</sequence>
<dbReference type="GO" id="GO:0000978">
    <property type="term" value="F:RNA polymerase II cis-regulatory region sequence-specific DNA binding"/>
    <property type="evidence" value="ECO:0007669"/>
    <property type="project" value="TreeGrafter"/>
</dbReference>
<reference evidence="2" key="1">
    <citation type="submission" date="2014-12" db="EMBL/GenBank/DDBJ databases">
        <title>Insight into the proteome of Arion vulgaris.</title>
        <authorList>
            <person name="Aradska J."/>
            <person name="Bulat T."/>
            <person name="Smidak R."/>
            <person name="Sarate P."/>
            <person name="Gangsoo J."/>
            <person name="Sialana F."/>
            <person name="Bilban M."/>
            <person name="Lubec G."/>
        </authorList>
    </citation>
    <scope>NUCLEOTIDE SEQUENCE</scope>
    <source>
        <tissue evidence="2">Skin</tissue>
    </source>
</reference>
<feature type="non-terminal residue" evidence="2">
    <location>
        <position position="1"/>
    </location>
</feature>
<feature type="domain" description="Rel homology dimerisation" evidence="1">
    <location>
        <begin position="1"/>
        <end position="56"/>
    </location>
</feature>
<dbReference type="EMBL" id="HACG01022919">
    <property type="protein sequence ID" value="CEK69784.1"/>
    <property type="molecule type" value="Transcribed_RNA"/>
</dbReference>
<protein>
    <recommendedName>
        <fullName evidence="1">Rel homology dimerisation domain-containing protein</fullName>
    </recommendedName>
</protein>
<dbReference type="InterPro" id="IPR014756">
    <property type="entry name" value="Ig_E-set"/>
</dbReference>
<accession>A0A0B6ZMA2</accession>
<proteinExistence type="predicted"/>
<dbReference type="SUPFAM" id="SSF81296">
    <property type="entry name" value="E set domains"/>
    <property type="match status" value="1"/>
</dbReference>
<organism evidence="2">
    <name type="scientific">Arion vulgaris</name>
    <dbReference type="NCBI Taxonomy" id="1028688"/>
    <lineage>
        <taxon>Eukaryota</taxon>
        <taxon>Metazoa</taxon>
        <taxon>Spiralia</taxon>
        <taxon>Lophotrochozoa</taxon>
        <taxon>Mollusca</taxon>
        <taxon>Gastropoda</taxon>
        <taxon>Heterobranchia</taxon>
        <taxon>Euthyneura</taxon>
        <taxon>Panpulmonata</taxon>
        <taxon>Eupulmonata</taxon>
        <taxon>Stylommatophora</taxon>
        <taxon>Helicina</taxon>
        <taxon>Arionoidea</taxon>
        <taxon>Arionidae</taxon>
        <taxon>Arion</taxon>
    </lineage>
</organism>
<evidence type="ECO:0000259" key="1">
    <source>
        <dbReference type="Pfam" id="PF16179"/>
    </source>
</evidence>
<dbReference type="InterPro" id="IPR013783">
    <property type="entry name" value="Ig-like_fold"/>
</dbReference>
<name>A0A0B6ZMA2_9EUPU</name>
<dbReference type="Gene3D" id="2.60.40.10">
    <property type="entry name" value="Immunoglobulins"/>
    <property type="match status" value="1"/>
</dbReference>
<dbReference type="InterPro" id="IPR032397">
    <property type="entry name" value="RHD_dimer"/>
</dbReference>
<dbReference type="PANTHER" id="PTHR12533">
    <property type="entry name" value="NFAT"/>
    <property type="match status" value="1"/>
</dbReference>
<dbReference type="GO" id="GO:0005667">
    <property type="term" value="C:transcription regulator complex"/>
    <property type="evidence" value="ECO:0007669"/>
    <property type="project" value="TreeGrafter"/>
</dbReference>
<evidence type="ECO:0000313" key="2">
    <source>
        <dbReference type="EMBL" id="CEK69784.1"/>
    </source>
</evidence>
<feature type="non-terminal residue" evidence="2">
    <location>
        <position position="92"/>
    </location>
</feature>
<dbReference type="GO" id="GO:0000981">
    <property type="term" value="F:DNA-binding transcription factor activity, RNA polymerase II-specific"/>
    <property type="evidence" value="ECO:0007669"/>
    <property type="project" value="TreeGrafter"/>
</dbReference>
<dbReference type="Pfam" id="PF16179">
    <property type="entry name" value="RHD_dimer"/>
    <property type="match status" value="1"/>
</dbReference>